<evidence type="ECO:0000256" key="4">
    <source>
        <dbReference type="PROSITE-ProRule" id="PRU00433"/>
    </source>
</evidence>
<name>A0A5C0AXD7_9BURK</name>
<dbReference type="PIRSF" id="PIRSF028099">
    <property type="entry name" value="DUF1111"/>
    <property type="match status" value="1"/>
</dbReference>
<dbReference type="PANTHER" id="PTHR30600:SF4">
    <property type="entry name" value="CYTOCHROME C DOMAIN-CONTAINING PROTEIN"/>
    <property type="match status" value="1"/>
</dbReference>
<sequence length="502" mass="54994">MRSYFFLLAALALPAVAAGDGPRRDLSPADLERVRAITAPTRDFSLPERFELMQGGAGTIDKLINADIFSQPAANLSMQARQDFLVGNGLFRKDWVASPASTHASDGLGPLYNARSCQGCHVKDGRGTIPAFEGPERSENMALLMRLSIPQPTPAAGGPKIDVPELFTFAEPTYGLQLQPFAATGVPGEGRIDIRYDEVPVVLNGGETVTLMKPTYQIRDLGYGPMHPQVMMSPRLAPPVIGLGLLEAIHEDDIYANARSDYGDGISGRPNRARDLVTNKVVLGRFGWKAGQPSVNQQNSMAFFEDMGLSTPMLPTHYGDCTEAQKACLAMPHGAQARLGKEEVPAKFAELVNVYAQNLGVPQRREVDNERVLAGKQLFYASNCVACHTPKYVTRRDAARLEHRFQLIWPYTDMLLHDMGEGLADGRPEGDASGSEWRTPPLWGIGLTKTVNPQATWLHDGRARTLLEAVLWHGGEAQPARDRVVKMTAQERADLIRFLESL</sequence>
<evidence type="ECO:0000256" key="2">
    <source>
        <dbReference type="ARBA" id="ARBA00022723"/>
    </source>
</evidence>
<proteinExistence type="predicted"/>
<dbReference type="Gene3D" id="1.10.760.10">
    <property type="entry name" value="Cytochrome c-like domain"/>
    <property type="match status" value="1"/>
</dbReference>
<dbReference type="GO" id="GO:0009055">
    <property type="term" value="F:electron transfer activity"/>
    <property type="evidence" value="ECO:0007669"/>
    <property type="project" value="InterPro"/>
</dbReference>
<evidence type="ECO:0000256" key="1">
    <source>
        <dbReference type="ARBA" id="ARBA00022617"/>
    </source>
</evidence>
<dbReference type="AlphaFoldDB" id="A0A5C0AXD7"/>
<keyword evidence="8" id="KW-1185">Reference proteome</keyword>
<dbReference type="OrthoDB" id="9805202at2"/>
<keyword evidence="3 4" id="KW-0408">Iron</keyword>
<gene>
    <name evidence="7" type="ORF">FXN63_13845</name>
</gene>
<dbReference type="InterPro" id="IPR036909">
    <property type="entry name" value="Cyt_c-like_dom_sf"/>
</dbReference>
<dbReference type="KEGG" id="pacr:FXN63_13845"/>
<organism evidence="7 8">
    <name type="scientific">Pigmentiphaga aceris</name>
    <dbReference type="NCBI Taxonomy" id="1940612"/>
    <lineage>
        <taxon>Bacteria</taxon>
        <taxon>Pseudomonadati</taxon>
        <taxon>Pseudomonadota</taxon>
        <taxon>Betaproteobacteria</taxon>
        <taxon>Burkholderiales</taxon>
        <taxon>Alcaligenaceae</taxon>
        <taxon>Pigmentiphaga</taxon>
    </lineage>
</organism>
<dbReference type="InterPro" id="IPR051395">
    <property type="entry name" value="Cytochrome_c_Peroxidase/MauG"/>
</dbReference>
<dbReference type="RefSeq" id="WP_148815758.1">
    <property type="nucleotide sequence ID" value="NZ_CP043046.1"/>
</dbReference>
<dbReference type="Proteomes" id="UP000325161">
    <property type="component" value="Chromosome"/>
</dbReference>
<dbReference type="GO" id="GO:0020037">
    <property type="term" value="F:heme binding"/>
    <property type="evidence" value="ECO:0007669"/>
    <property type="project" value="InterPro"/>
</dbReference>
<protein>
    <submittedName>
        <fullName evidence="7">C-type cytochrome</fullName>
    </submittedName>
</protein>
<reference evidence="7 8" key="1">
    <citation type="submission" date="2019-08" db="EMBL/GenBank/DDBJ databases">
        <title>Amphibian skin-associated Pigmentiphaga: genome sequence and occurrence across geography and hosts.</title>
        <authorList>
            <person name="Bletz M.C."/>
            <person name="Bunk B."/>
            <person name="Sproeer C."/>
            <person name="Biwer P."/>
            <person name="Reiter S."/>
            <person name="Rabemananjara F.C.E."/>
            <person name="Schulz S."/>
            <person name="Overmann J."/>
            <person name="Vences M."/>
        </authorList>
    </citation>
    <scope>NUCLEOTIDE SEQUENCE [LARGE SCALE GENOMIC DNA]</scope>
    <source>
        <strain evidence="7 8">Mada1488</strain>
    </source>
</reference>
<feature type="chain" id="PRO_5022706639" evidence="5">
    <location>
        <begin position="18"/>
        <end position="502"/>
    </location>
</feature>
<dbReference type="GO" id="GO:0046872">
    <property type="term" value="F:metal ion binding"/>
    <property type="evidence" value="ECO:0007669"/>
    <property type="project" value="UniProtKB-KW"/>
</dbReference>
<feature type="domain" description="Cytochrome c" evidence="6">
    <location>
        <begin position="370"/>
        <end position="502"/>
    </location>
</feature>
<evidence type="ECO:0000256" key="5">
    <source>
        <dbReference type="SAM" id="SignalP"/>
    </source>
</evidence>
<dbReference type="GO" id="GO:0004130">
    <property type="term" value="F:cytochrome-c peroxidase activity"/>
    <property type="evidence" value="ECO:0007669"/>
    <property type="project" value="TreeGrafter"/>
</dbReference>
<keyword evidence="2 4" id="KW-0479">Metal-binding</keyword>
<dbReference type="InterPro" id="IPR010538">
    <property type="entry name" value="DHOR"/>
</dbReference>
<evidence type="ECO:0000256" key="3">
    <source>
        <dbReference type="ARBA" id="ARBA00023004"/>
    </source>
</evidence>
<keyword evidence="1 4" id="KW-0349">Heme</keyword>
<accession>A0A5C0AXD7</accession>
<dbReference type="InterPro" id="IPR009056">
    <property type="entry name" value="Cyt_c-like_dom"/>
</dbReference>
<evidence type="ECO:0000259" key="6">
    <source>
        <dbReference type="PROSITE" id="PS51007"/>
    </source>
</evidence>
<evidence type="ECO:0000313" key="8">
    <source>
        <dbReference type="Proteomes" id="UP000325161"/>
    </source>
</evidence>
<dbReference type="PANTHER" id="PTHR30600">
    <property type="entry name" value="CYTOCHROME C PEROXIDASE-RELATED"/>
    <property type="match status" value="1"/>
</dbReference>
<dbReference type="PROSITE" id="PS51007">
    <property type="entry name" value="CYTC"/>
    <property type="match status" value="1"/>
</dbReference>
<dbReference type="Pfam" id="PF06537">
    <property type="entry name" value="DHOR"/>
    <property type="match status" value="1"/>
</dbReference>
<dbReference type="EMBL" id="CP043046">
    <property type="protein sequence ID" value="QEI06795.1"/>
    <property type="molecule type" value="Genomic_DNA"/>
</dbReference>
<evidence type="ECO:0000313" key="7">
    <source>
        <dbReference type="EMBL" id="QEI06795.1"/>
    </source>
</evidence>
<dbReference type="SUPFAM" id="SSF46626">
    <property type="entry name" value="Cytochrome c"/>
    <property type="match status" value="1"/>
</dbReference>
<feature type="signal peptide" evidence="5">
    <location>
        <begin position="1"/>
        <end position="17"/>
    </location>
</feature>
<keyword evidence="5" id="KW-0732">Signal</keyword>